<dbReference type="InterPro" id="IPR024079">
    <property type="entry name" value="MetalloPept_cat_dom_sf"/>
</dbReference>
<evidence type="ECO:0000313" key="3">
    <source>
        <dbReference type="Proteomes" id="UP001642482"/>
    </source>
</evidence>
<reference evidence="2 3" key="1">
    <citation type="submission" date="2024-01" db="EMBL/GenBank/DDBJ databases">
        <authorList>
            <person name="Allen C."/>
            <person name="Tagirdzhanova G."/>
        </authorList>
    </citation>
    <scope>NUCLEOTIDE SEQUENCE [LARGE SCALE GENOMIC DNA]</scope>
</reference>
<keyword evidence="3" id="KW-1185">Reference proteome</keyword>
<gene>
    <name evidence="2" type="ORF">SEUCBS140593_006550</name>
</gene>
<accession>A0ABP0C632</accession>
<name>A0ABP0C632_9PEZI</name>
<feature type="chain" id="PRO_5046963941" evidence="1">
    <location>
        <begin position="23"/>
        <end position="397"/>
    </location>
</feature>
<dbReference type="SUPFAM" id="SSF55486">
    <property type="entry name" value="Metalloproteases ('zincins'), catalytic domain"/>
    <property type="match status" value="1"/>
</dbReference>
<organism evidence="2 3">
    <name type="scientific">Sporothrix eucalyptigena</name>
    <dbReference type="NCBI Taxonomy" id="1812306"/>
    <lineage>
        <taxon>Eukaryota</taxon>
        <taxon>Fungi</taxon>
        <taxon>Dikarya</taxon>
        <taxon>Ascomycota</taxon>
        <taxon>Pezizomycotina</taxon>
        <taxon>Sordariomycetes</taxon>
        <taxon>Sordariomycetidae</taxon>
        <taxon>Ophiostomatales</taxon>
        <taxon>Ophiostomataceae</taxon>
        <taxon>Sporothrix</taxon>
    </lineage>
</organism>
<evidence type="ECO:0000313" key="2">
    <source>
        <dbReference type="EMBL" id="CAK7227363.1"/>
    </source>
</evidence>
<dbReference type="Proteomes" id="UP001642482">
    <property type="component" value="Unassembled WGS sequence"/>
</dbReference>
<evidence type="ECO:0000256" key="1">
    <source>
        <dbReference type="SAM" id="SignalP"/>
    </source>
</evidence>
<dbReference type="Gene3D" id="3.40.390.10">
    <property type="entry name" value="Collagenase (Catalytic Domain)"/>
    <property type="match status" value="1"/>
</dbReference>
<keyword evidence="1" id="KW-0732">Signal</keyword>
<comment type="caution">
    <text evidence="2">The sequence shown here is derived from an EMBL/GenBank/DDBJ whole genome shotgun (WGS) entry which is preliminary data.</text>
</comment>
<protein>
    <submittedName>
        <fullName evidence="2">Uncharacterized protein</fullName>
    </submittedName>
</protein>
<dbReference type="EMBL" id="CAWUHD010000072">
    <property type="protein sequence ID" value="CAK7227363.1"/>
    <property type="molecule type" value="Genomic_DNA"/>
</dbReference>
<feature type="signal peptide" evidence="1">
    <location>
        <begin position="1"/>
        <end position="22"/>
    </location>
</feature>
<sequence>MLLVRTLTATCAILVHSAFVLAGSRAWEAQLTHRPAAARHVFSVDVAGHAVANATAEAHLASRYLTIVPQSGVSPYKVWPDSTISFCFDTQSAREKLLPSLKEAMELWRASGAGLPREKYKMVEAFPPGTSNCVNNPQRYKLLVISYNPDGKLATTVGMRGLDGRDPLYKGPTMALSDKPGVGLLDTVANYAHEIGHSWGLYHEHQNQHFWGQPYIQEFTGSVFGAQFKCEALADYEKAMNWVRKNRPDLVDQICVYRGAASLANFSAAEWLPITSMTRSHASSPGQGTYDDVDWDSIMLYPSGAGGSGTAAGPDTPGGLVRDNRANVLLRNDGIKLKINLVPSPLDIQGIRKLYETGLDGTVFPGMPVLPNLPQSQFYARFREITRRNCPGLGEPF</sequence>
<proteinExistence type="predicted"/>